<dbReference type="CDD" id="cd09272">
    <property type="entry name" value="RNase_HI_RT_Ty1"/>
    <property type="match status" value="1"/>
</dbReference>
<dbReference type="EMBL" id="BKCJ010001134">
    <property type="protein sequence ID" value="GEU39117.1"/>
    <property type="molecule type" value="Genomic_DNA"/>
</dbReference>
<dbReference type="Pfam" id="PF25597">
    <property type="entry name" value="SH3_retrovirus"/>
    <property type="match status" value="1"/>
</dbReference>
<organism evidence="2">
    <name type="scientific">Tanacetum cinerariifolium</name>
    <name type="common">Dalmatian daisy</name>
    <name type="synonym">Chrysanthemum cinerariifolium</name>
    <dbReference type="NCBI Taxonomy" id="118510"/>
    <lineage>
        <taxon>Eukaryota</taxon>
        <taxon>Viridiplantae</taxon>
        <taxon>Streptophyta</taxon>
        <taxon>Embryophyta</taxon>
        <taxon>Tracheophyta</taxon>
        <taxon>Spermatophyta</taxon>
        <taxon>Magnoliopsida</taxon>
        <taxon>eudicotyledons</taxon>
        <taxon>Gunneridae</taxon>
        <taxon>Pentapetalae</taxon>
        <taxon>asterids</taxon>
        <taxon>campanulids</taxon>
        <taxon>Asterales</taxon>
        <taxon>Asteraceae</taxon>
        <taxon>Asteroideae</taxon>
        <taxon>Anthemideae</taxon>
        <taxon>Anthemidinae</taxon>
        <taxon>Tanacetum</taxon>
    </lineage>
</organism>
<dbReference type="AlphaFoldDB" id="A0A6L2JRC4"/>
<protein>
    <submittedName>
        <fullName evidence="2">Retrovirus-related Pol polyprotein from transposon TNT 1-94</fullName>
    </submittedName>
</protein>
<name>A0A6L2JRC4_TANCI</name>
<evidence type="ECO:0000313" key="2">
    <source>
        <dbReference type="EMBL" id="GEU39117.1"/>
    </source>
</evidence>
<comment type="caution">
    <text evidence="2">The sequence shown here is derived from an EMBL/GenBank/DDBJ whole genome shotgun (WGS) entry which is preliminary data.</text>
</comment>
<reference evidence="2" key="1">
    <citation type="journal article" date="2019" name="Sci. Rep.">
        <title>Draft genome of Tanacetum cinerariifolium, the natural source of mosquito coil.</title>
        <authorList>
            <person name="Yamashiro T."/>
            <person name="Shiraishi A."/>
            <person name="Satake H."/>
            <person name="Nakayama K."/>
        </authorList>
    </citation>
    <scope>NUCLEOTIDE SEQUENCE</scope>
</reference>
<gene>
    <name evidence="2" type="ORF">Tci_011095</name>
</gene>
<dbReference type="InterPro" id="IPR057670">
    <property type="entry name" value="SH3_retrovirus"/>
</dbReference>
<proteinExistence type="predicted"/>
<feature type="domain" description="Retroviral polymerase SH3-like" evidence="1">
    <location>
        <begin position="263"/>
        <end position="307"/>
    </location>
</feature>
<sequence>MAFLSSPRSTNKVDTASIQVSAASTTVSTALIRATWVMMSFQLTWLLWLSQIQSSCLEEFKQPEFKSYGPEASKSVCVDTSNVIKKVSNASIIDDWVSDCDEDEYEEVVVKSKNVQNKPEQTIKNMMEDLLLLQAVLKEMCDKKNSVLFAETECLILSLDFKLPDENQVLLKEAGHINFKTMNKLVKGNLVRGLPSKILRITTLVLLIRRESNTKPLAAAVNTACYVHDSVLVTKPHNKTPYELLIGIAHIISFMKPFGYPVRKFDGKADEGFLVGYFINSKAFRVYNSRTKKVEENLHVNFLENKPNVTGNGSKIHSNVGQEGKEKVSDQEYILLPVLNTSSYIPSSNEEVNSSPKDDAGKKSIIEPTCVEEDKIYDLGCLDQQMKSTYDSKNTNSTNSFNTASSTVNTASDKDATFQRTYGEWSFSTPVLVNVVSSSFSHPAALDDFSKLPNLEDTEIFDDAYDDRDEGAETKIHGDNESVIYVVKNLVYHSKTKHIKIRHHFTRDSYKKRLIEMVKTHTDSNVTDLLTKAFDVTRFQFLLQALVCLILRTWIKGRLGVYRRQETMGGTFAQTRSERVLEQLNEPPLIEETELSATKAIYNKAFITLTNKVKKLESQLKQKRSKETAENSRDDDDEALAETLLNIKRSSTKDKGKGIMKENIPKGDQAKEIDWNDPQVLRYHALQNRPFSKVEVRKNMIMYLKNQGGYKQSYFKGMKYKDIRPLFERIWDQVYTFVPKDSEIEREVMKRAGFDLQQGSSKKQREDLETLWKLVKDKYGNTRLEEGYERVL</sequence>
<evidence type="ECO:0000259" key="1">
    <source>
        <dbReference type="Pfam" id="PF25597"/>
    </source>
</evidence>
<accession>A0A6L2JRC4</accession>